<evidence type="ECO:0000259" key="6">
    <source>
        <dbReference type="Pfam" id="PF01336"/>
    </source>
</evidence>
<gene>
    <name evidence="8" type="ORF">BDN70DRAFT_849378</name>
</gene>
<dbReference type="SUPFAM" id="SSF50249">
    <property type="entry name" value="Nucleic acid-binding proteins"/>
    <property type="match status" value="1"/>
</dbReference>
<dbReference type="SUPFAM" id="SSF46785">
    <property type="entry name" value="Winged helix' DNA-binding domain"/>
    <property type="match status" value="1"/>
</dbReference>
<dbReference type="OrthoDB" id="25571at2759"/>
<dbReference type="InterPro" id="IPR040260">
    <property type="entry name" value="RFA2-like"/>
</dbReference>
<evidence type="ECO:0000256" key="4">
    <source>
        <dbReference type="ARBA" id="ARBA00023125"/>
    </source>
</evidence>
<dbReference type="Pfam" id="PF01336">
    <property type="entry name" value="tRNA_anti-codon"/>
    <property type="match status" value="1"/>
</dbReference>
<dbReference type="AlphaFoldDB" id="A0A9P6D6A7"/>
<keyword evidence="5" id="KW-0539">Nucleus</keyword>
<protein>
    <submittedName>
        <fullName evidence="8">Replication protein A, subunit RPA32</fullName>
    </submittedName>
</protein>
<dbReference type="InterPro" id="IPR014646">
    <property type="entry name" value="Rfa2/RPA32"/>
</dbReference>
<reference evidence="8" key="1">
    <citation type="submission" date="2020-11" db="EMBL/GenBank/DDBJ databases">
        <authorList>
            <consortium name="DOE Joint Genome Institute"/>
            <person name="Ahrendt S."/>
            <person name="Riley R."/>
            <person name="Andreopoulos W."/>
            <person name="Labutti K."/>
            <person name="Pangilinan J."/>
            <person name="Ruiz-Duenas F.J."/>
            <person name="Barrasa J.M."/>
            <person name="Sanchez-Garcia M."/>
            <person name="Camarero S."/>
            <person name="Miyauchi S."/>
            <person name="Serrano A."/>
            <person name="Linde D."/>
            <person name="Babiker R."/>
            <person name="Drula E."/>
            <person name="Ayuso-Fernandez I."/>
            <person name="Pacheco R."/>
            <person name="Padilla G."/>
            <person name="Ferreira P."/>
            <person name="Barriuso J."/>
            <person name="Kellner H."/>
            <person name="Castanera R."/>
            <person name="Alfaro M."/>
            <person name="Ramirez L."/>
            <person name="Pisabarro A.G."/>
            <person name="Kuo A."/>
            <person name="Tritt A."/>
            <person name="Lipzen A."/>
            <person name="He G."/>
            <person name="Yan M."/>
            <person name="Ng V."/>
            <person name="Cullen D."/>
            <person name="Martin F."/>
            <person name="Rosso M.-N."/>
            <person name="Henrissat B."/>
            <person name="Hibbett D."/>
            <person name="Martinez A.T."/>
            <person name="Grigoriev I.V."/>
        </authorList>
    </citation>
    <scope>NUCLEOTIDE SEQUENCE</scope>
    <source>
        <strain evidence="8">CIRM-BRFM 674</strain>
    </source>
</reference>
<comment type="subcellular location">
    <subcellularLocation>
        <location evidence="1">Nucleus</location>
    </subcellularLocation>
</comment>
<dbReference type="GO" id="GO:0003697">
    <property type="term" value="F:single-stranded DNA binding"/>
    <property type="evidence" value="ECO:0007669"/>
    <property type="project" value="TreeGrafter"/>
</dbReference>
<dbReference type="GO" id="GO:0005662">
    <property type="term" value="C:DNA replication factor A complex"/>
    <property type="evidence" value="ECO:0007669"/>
    <property type="project" value="TreeGrafter"/>
</dbReference>
<evidence type="ECO:0000259" key="7">
    <source>
        <dbReference type="Pfam" id="PF08784"/>
    </source>
</evidence>
<dbReference type="GO" id="GO:0035861">
    <property type="term" value="C:site of double-strand break"/>
    <property type="evidence" value="ECO:0007669"/>
    <property type="project" value="TreeGrafter"/>
</dbReference>
<dbReference type="InterPro" id="IPR012340">
    <property type="entry name" value="NA-bd_OB-fold"/>
</dbReference>
<dbReference type="Proteomes" id="UP000807469">
    <property type="component" value="Unassembled WGS sequence"/>
</dbReference>
<evidence type="ECO:0000256" key="2">
    <source>
        <dbReference type="ARBA" id="ARBA00007815"/>
    </source>
</evidence>
<dbReference type="Gene3D" id="2.40.50.140">
    <property type="entry name" value="Nucleic acid-binding proteins"/>
    <property type="match status" value="1"/>
</dbReference>
<dbReference type="Gene3D" id="1.10.10.10">
    <property type="entry name" value="Winged helix-like DNA-binding domain superfamily/Winged helix DNA-binding domain"/>
    <property type="match status" value="1"/>
</dbReference>
<evidence type="ECO:0000256" key="1">
    <source>
        <dbReference type="ARBA" id="ARBA00004123"/>
    </source>
</evidence>
<dbReference type="InterPro" id="IPR036388">
    <property type="entry name" value="WH-like_DNA-bd_sf"/>
</dbReference>
<dbReference type="GO" id="GO:0000724">
    <property type="term" value="P:double-strand break repair via homologous recombination"/>
    <property type="evidence" value="ECO:0007669"/>
    <property type="project" value="TreeGrafter"/>
</dbReference>
<keyword evidence="3" id="KW-0235">DNA replication</keyword>
<dbReference type="PANTHER" id="PTHR13989">
    <property type="entry name" value="REPLICATION PROTEIN A-RELATED"/>
    <property type="match status" value="1"/>
</dbReference>
<dbReference type="Pfam" id="PF08784">
    <property type="entry name" value="RPA_C"/>
    <property type="match status" value="1"/>
</dbReference>
<dbReference type="GO" id="GO:0006289">
    <property type="term" value="P:nucleotide-excision repair"/>
    <property type="evidence" value="ECO:0007669"/>
    <property type="project" value="TreeGrafter"/>
</dbReference>
<name>A0A9P6D6A7_9AGAR</name>
<dbReference type="EMBL" id="MU155141">
    <property type="protein sequence ID" value="KAF9484720.1"/>
    <property type="molecule type" value="Genomic_DNA"/>
</dbReference>
<keyword evidence="4" id="KW-0238">DNA-binding</keyword>
<evidence type="ECO:0000256" key="5">
    <source>
        <dbReference type="ARBA" id="ARBA00023242"/>
    </source>
</evidence>
<feature type="domain" description="OB" evidence="6">
    <location>
        <begin position="72"/>
        <end position="147"/>
    </location>
</feature>
<evidence type="ECO:0000256" key="3">
    <source>
        <dbReference type="ARBA" id="ARBA00022705"/>
    </source>
</evidence>
<proteinExistence type="inferred from homology"/>
<evidence type="ECO:0000313" key="8">
    <source>
        <dbReference type="EMBL" id="KAF9484720.1"/>
    </source>
</evidence>
<keyword evidence="9" id="KW-1185">Reference proteome</keyword>
<dbReference type="GO" id="GO:0000781">
    <property type="term" value="C:chromosome, telomeric region"/>
    <property type="evidence" value="ECO:0007669"/>
    <property type="project" value="TreeGrafter"/>
</dbReference>
<dbReference type="PIRSF" id="PIRSF036949">
    <property type="entry name" value="RPA32"/>
    <property type="match status" value="1"/>
</dbReference>
<comment type="caution">
    <text evidence="8">The sequence shown here is derived from an EMBL/GenBank/DDBJ whole genome shotgun (WGS) entry which is preliminary data.</text>
</comment>
<dbReference type="GO" id="GO:0006260">
    <property type="term" value="P:DNA replication"/>
    <property type="evidence" value="ECO:0007669"/>
    <property type="project" value="UniProtKB-KW"/>
</dbReference>
<sequence length="278" mass="30173">MSQYESNYYGSGGGGGYLQGGSPFSQGGSPGGMRKTEVSNSLRPFTISQLTQASQAHTDAEWRVDDVEIGQVTIVAQVVSIQKQTTNSVYLLDDGTGKIEARHWVDSASDDDSHKWSSIEEMRYVRVTGSLKSFGKKKYINATHIRNITDPHEIYFHILEAITVCLIVERGPPSNPGSGPATAIKAERTTGNVSVYSAQSNAPAVNDQFAHLPQLQRSIMRFLMSQPPQDEGIHVAVIAKAIAGGSNDANKICEALDELMDQGHVFTTIDDSHFSLSL</sequence>
<evidence type="ECO:0000313" key="9">
    <source>
        <dbReference type="Proteomes" id="UP000807469"/>
    </source>
</evidence>
<accession>A0A9P6D6A7</accession>
<dbReference type="InterPro" id="IPR004365">
    <property type="entry name" value="NA-bd_OB_tRNA"/>
</dbReference>
<dbReference type="CDD" id="cd04478">
    <property type="entry name" value="RPA2_DBD_D"/>
    <property type="match status" value="1"/>
</dbReference>
<dbReference type="InterPro" id="IPR014892">
    <property type="entry name" value="RPA_C"/>
</dbReference>
<comment type="similarity">
    <text evidence="2">Belongs to the replication factor A protein 2 family.</text>
</comment>
<organism evidence="8 9">
    <name type="scientific">Pholiota conissans</name>
    <dbReference type="NCBI Taxonomy" id="109636"/>
    <lineage>
        <taxon>Eukaryota</taxon>
        <taxon>Fungi</taxon>
        <taxon>Dikarya</taxon>
        <taxon>Basidiomycota</taxon>
        <taxon>Agaricomycotina</taxon>
        <taxon>Agaricomycetes</taxon>
        <taxon>Agaricomycetidae</taxon>
        <taxon>Agaricales</taxon>
        <taxon>Agaricineae</taxon>
        <taxon>Strophariaceae</taxon>
        <taxon>Pholiota</taxon>
    </lineage>
</organism>
<dbReference type="InterPro" id="IPR036390">
    <property type="entry name" value="WH_DNA-bd_sf"/>
</dbReference>
<dbReference type="PANTHER" id="PTHR13989:SF16">
    <property type="entry name" value="REPLICATION PROTEIN A2"/>
    <property type="match status" value="1"/>
</dbReference>
<feature type="domain" description="Replication protein A C-terminal" evidence="7">
    <location>
        <begin position="173"/>
        <end position="271"/>
    </location>
</feature>